<evidence type="ECO:0000313" key="3">
    <source>
        <dbReference type="Proteomes" id="UP000177996"/>
    </source>
</evidence>
<sequence>MLEKIVLSIIAFVLFLVVHWVVFHFWRITNRFRVVNRIFLVFLFGYTVAAVLIPDGSFYGGVVTESTIGGLLTYVNGLAIYVFLFFSYAQFYFLIDRSISARILTEIEETPAKELSFTELTSRYNPEKLLVRRLEDMRYGGYLIEANGRWRMTPKGRVNAVVFRFFKHFLHLYPGG</sequence>
<name>A0A1G2D556_9BACT</name>
<gene>
    <name evidence="2" type="ORF">A3D65_03185</name>
</gene>
<proteinExistence type="predicted"/>
<reference evidence="2 3" key="1">
    <citation type="journal article" date="2016" name="Nat. Commun.">
        <title>Thousands of microbial genomes shed light on interconnected biogeochemical processes in an aquifer system.</title>
        <authorList>
            <person name="Anantharaman K."/>
            <person name="Brown C.T."/>
            <person name="Hug L.A."/>
            <person name="Sharon I."/>
            <person name="Castelle C.J."/>
            <person name="Probst A.J."/>
            <person name="Thomas B.C."/>
            <person name="Singh A."/>
            <person name="Wilkins M.J."/>
            <person name="Karaoz U."/>
            <person name="Brodie E.L."/>
            <person name="Williams K.H."/>
            <person name="Hubbard S.S."/>
            <person name="Banfield J.F."/>
        </authorList>
    </citation>
    <scope>NUCLEOTIDE SEQUENCE [LARGE SCALE GENOMIC DNA]</scope>
</reference>
<evidence type="ECO:0000256" key="1">
    <source>
        <dbReference type="SAM" id="Phobius"/>
    </source>
</evidence>
<feature type="transmembrane region" description="Helical" evidence="1">
    <location>
        <begin position="71"/>
        <end position="95"/>
    </location>
</feature>
<feature type="transmembrane region" description="Helical" evidence="1">
    <location>
        <begin position="6"/>
        <end position="26"/>
    </location>
</feature>
<dbReference type="Proteomes" id="UP000177996">
    <property type="component" value="Unassembled WGS sequence"/>
</dbReference>
<dbReference type="STRING" id="1798661.A3D65_03185"/>
<keyword evidence="1" id="KW-0812">Transmembrane</keyword>
<comment type="caution">
    <text evidence="2">The sequence shown here is derived from an EMBL/GenBank/DDBJ whole genome shotgun (WGS) entry which is preliminary data.</text>
</comment>
<protein>
    <submittedName>
        <fullName evidence="2">Uncharacterized protein</fullName>
    </submittedName>
</protein>
<keyword evidence="1" id="KW-1133">Transmembrane helix</keyword>
<keyword evidence="1" id="KW-0472">Membrane</keyword>
<organism evidence="2 3">
    <name type="scientific">Candidatus Lloydbacteria bacterium RIFCSPHIGHO2_02_FULL_50_13</name>
    <dbReference type="NCBI Taxonomy" id="1798661"/>
    <lineage>
        <taxon>Bacteria</taxon>
        <taxon>Candidatus Lloydiibacteriota</taxon>
    </lineage>
</organism>
<evidence type="ECO:0000313" key="2">
    <source>
        <dbReference type="EMBL" id="OGZ08776.1"/>
    </source>
</evidence>
<dbReference type="EMBL" id="MHLL01000026">
    <property type="protein sequence ID" value="OGZ08776.1"/>
    <property type="molecule type" value="Genomic_DNA"/>
</dbReference>
<accession>A0A1G2D556</accession>
<feature type="transmembrane region" description="Helical" evidence="1">
    <location>
        <begin position="38"/>
        <end position="59"/>
    </location>
</feature>
<dbReference type="AlphaFoldDB" id="A0A1G2D556"/>